<evidence type="ECO:0008006" key="4">
    <source>
        <dbReference type="Google" id="ProtNLM"/>
    </source>
</evidence>
<name>A0A5B7SSI9_9FLAO</name>
<keyword evidence="1" id="KW-0732">Signal</keyword>
<accession>A0A5B7SSI9</accession>
<dbReference type="AlphaFoldDB" id="A0A5B7SSI9"/>
<feature type="signal peptide" evidence="1">
    <location>
        <begin position="1"/>
        <end position="20"/>
    </location>
</feature>
<proteinExistence type="predicted"/>
<organism evidence="2 3">
    <name type="scientific">Aggregatimonas sangjinii</name>
    <dbReference type="NCBI Taxonomy" id="2583587"/>
    <lineage>
        <taxon>Bacteria</taxon>
        <taxon>Pseudomonadati</taxon>
        <taxon>Bacteroidota</taxon>
        <taxon>Flavobacteriia</taxon>
        <taxon>Flavobacteriales</taxon>
        <taxon>Flavobacteriaceae</taxon>
        <taxon>Aggregatimonas</taxon>
    </lineage>
</organism>
<gene>
    <name evidence="2" type="ORF">FGM00_16520</name>
</gene>
<protein>
    <recommendedName>
        <fullName evidence="4">PEGA domain-containing protein</fullName>
    </recommendedName>
</protein>
<dbReference type="PROSITE" id="PS51257">
    <property type="entry name" value="PROKAR_LIPOPROTEIN"/>
    <property type="match status" value="1"/>
</dbReference>
<evidence type="ECO:0000313" key="2">
    <source>
        <dbReference type="EMBL" id="QCX01636.1"/>
    </source>
</evidence>
<sequence>MKKLMTTTILLLFVSCAMYAGKKKVQFSTSEQDANVFVDGKLMGKGNVQVLIAKGSCVNVRVEKTGFLTYHIEFCNQKKTTSPPKSYYMEMHRDDAYDASVQTDIANVDIEIRSKKDKDAAWRLMNQIVLSYLDVIETTDKETGYLRTAWQLKTFKQNTIRTRIIVKEASLNPLSFKVKLVSEESRQALTSVKSDELYREWDRVLRKYKDVVSEMQSRL</sequence>
<keyword evidence="3" id="KW-1185">Reference proteome</keyword>
<feature type="chain" id="PRO_5022670208" description="PEGA domain-containing protein" evidence="1">
    <location>
        <begin position="21"/>
        <end position="219"/>
    </location>
</feature>
<dbReference type="RefSeq" id="WP_138853973.1">
    <property type="nucleotide sequence ID" value="NZ_CP040710.1"/>
</dbReference>
<dbReference type="EMBL" id="CP040710">
    <property type="protein sequence ID" value="QCX01636.1"/>
    <property type="molecule type" value="Genomic_DNA"/>
</dbReference>
<evidence type="ECO:0000256" key="1">
    <source>
        <dbReference type="SAM" id="SignalP"/>
    </source>
</evidence>
<evidence type="ECO:0000313" key="3">
    <source>
        <dbReference type="Proteomes" id="UP000310017"/>
    </source>
</evidence>
<dbReference type="Proteomes" id="UP000310017">
    <property type="component" value="Chromosome"/>
</dbReference>
<reference evidence="2 3" key="1">
    <citation type="submission" date="2019-05" db="EMBL/GenBank/DDBJ databases">
        <title>Genome sequencing of F202Z8.</title>
        <authorList>
            <person name="Kwon Y.M."/>
        </authorList>
    </citation>
    <scope>NUCLEOTIDE SEQUENCE [LARGE SCALE GENOMIC DNA]</scope>
    <source>
        <strain evidence="2 3">F202Z8</strain>
    </source>
</reference>
<dbReference type="KEGG" id="asag:FGM00_16520"/>
<dbReference type="OrthoDB" id="1121354at2"/>